<sequence length="167" mass="20215">MTDYFTAHDVLEKVKGLNSLSTLNKWSNFIQKECDYQFHYDYVRFASHTRTKRTINHRKTRLFTMEEIQKFQNVVELIPILGRDTSLRKQFDSQYRLEIMKHSELLTEIIKQVEARLKTGEKSFQALTQHYQQLEKQYQVLEQRFIQLEETLSTQEQASSGWFRRKR</sequence>
<dbReference type="EMBL" id="LR822027">
    <property type="protein sequence ID" value="CAD0150670.1"/>
    <property type="molecule type" value="Genomic_DNA"/>
</dbReference>
<name>A0A8D6XSC1_STRTR</name>
<evidence type="ECO:0000313" key="2">
    <source>
        <dbReference type="EMBL" id="CAD0150670.1"/>
    </source>
</evidence>
<dbReference type="RefSeq" id="WP_179972513.1">
    <property type="nucleotide sequence ID" value="NZ_LR822023.1"/>
</dbReference>
<gene>
    <name evidence="2" type="ORF">STHERMO_0103</name>
</gene>
<protein>
    <submittedName>
        <fullName evidence="2">Uncharacterized protein</fullName>
    </submittedName>
</protein>
<keyword evidence="1" id="KW-0175">Coiled coil</keyword>
<accession>A0A8D6XSC1</accession>
<evidence type="ECO:0000256" key="1">
    <source>
        <dbReference type="SAM" id="Coils"/>
    </source>
</evidence>
<dbReference type="Proteomes" id="UP000509791">
    <property type="component" value="Chromosome"/>
</dbReference>
<reference evidence="2 3" key="1">
    <citation type="submission" date="2020-06" db="EMBL/GenBank/DDBJ databases">
        <authorList>
            <person name="Chuat V."/>
        </authorList>
    </citation>
    <scope>NUCLEOTIDE SEQUENCE [LARGE SCALE GENOMIC DNA]</scope>
    <source>
        <strain evidence="2">STH_CIRM_998</strain>
    </source>
</reference>
<dbReference type="AlphaFoldDB" id="A0A8D6XSC1"/>
<proteinExistence type="predicted"/>
<feature type="coiled-coil region" evidence="1">
    <location>
        <begin position="117"/>
        <end position="158"/>
    </location>
</feature>
<evidence type="ECO:0000313" key="3">
    <source>
        <dbReference type="Proteomes" id="UP000509791"/>
    </source>
</evidence>
<organism evidence="2 3">
    <name type="scientific">Streptococcus thermophilus</name>
    <dbReference type="NCBI Taxonomy" id="1308"/>
    <lineage>
        <taxon>Bacteria</taxon>
        <taxon>Bacillati</taxon>
        <taxon>Bacillota</taxon>
        <taxon>Bacilli</taxon>
        <taxon>Lactobacillales</taxon>
        <taxon>Streptococcaceae</taxon>
        <taxon>Streptococcus</taxon>
    </lineage>
</organism>